<gene>
    <name evidence="1" type="ORF">ERS075579_05397</name>
</gene>
<sequence length="48" mass="4808">MTIPAAWERQAVGAEVGIMAIVDGCGRQKAPSILDSGAMGTLTGYAAA</sequence>
<dbReference type="EMBL" id="CSWP01000016">
    <property type="protein sequence ID" value="CPV74066.1"/>
    <property type="molecule type" value="Genomic_DNA"/>
</dbReference>
<organism evidence="1 2">
    <name type="scientific">Mycobacteroides abscessus</name>
    <dbReference type="NCBI Taxonomy" id="36809"/>
    <lineage>
        <taxon>Bacteria</taxon>
        <taxon>Bacillati</taxon>
        <taxon>Actinomycetota</taxon>
        <taxon>Actinomycetes</taxon>
        <taxon>Mycobacteriales</taxon>
        <taxon>Mycobacteriaceae</taxon>
        <taxon>Mycobacteroides</taxon>
    </lineage>
</organism>
<reference evidence="1 2" key="1">
    <citation type="submission" date="2015-03" db="EMBL/GenBank/DDBJ databases">
        <authorList>
            <person name="Murphy D."/>
        </authorList>
    </citation>
    <scope>NUCLEOTIDE SEQUENCE [LARGE SCALE GENOMIC DNA]</scope>
    <source>
        <strain evidence="1 2">PAP088</strain>
    </source>
</reference>
<protein>
    <submittedName>
        <fullName evidence="1">Uncharacterized protein</fullName>
    </submittedName>
</protein>
<name>A0A0U0ZXJ2_9MYCO</name>
<accession>A0A0U0ZXJ2</accession>
<dbReference type="AlphaFoldDB" id="A0A0U0ZXJ2"/>
<dbReference type="Proteomes" id="UP000045782">
    <property type="component" value="Unassembled WGS sequence"/>
</dbReference>
<proteinExistence type="predicted"/>
<dbReference type="RefSeq" id="WP_016893437.1">
    <property type="nucleotide sequence ID" value="NZ_CSWP01000016.1"/>
</dbReference>
<evidence type="ECO:0000313" key="2">
    <source>
        <dbReference type="Proteomes" id="UP000045782"/>
    </source>
</evidence>
<evidence type="ECO:0000313" key="1">
    <source>
        <dbReference type="EMBL" id="CPV74066.1"/>
    </source>
</evidence>